<keyword evidence="1" id="KW-0472">Membrane</keyword>
<evidence type="ECO:0000256" key="1">
    <source>
        <dbReference type="SAM" id="Phobius"/>
    </source>
</evidence>
<protein>
    <submittedName>
        <fullName evidence="2">Uncharacterized protein</fullName>
    </submittedName>
</protein>
<name>K4A3U2_SETIT</name>
<dbReference type="HOGENOM" id="CLU_2926993_0_0_1"/>
<organism evidence="2 3">
    <name type="scientific">Setaria italica</name>
    <name type="common">Foxtail millet</name>
    <name type="synonym">Panicum italicum</name>
    <dbReference type="NCBI Taxonomy" id="4555"/>
    <lineage>
        <taxon>Eukaryota</taxon>
        <taxon>Viridiplantae</taxon>
        <taxon>Streptophyta</taxon>
        <taxon>Embryophyta</taxon>
        <taxon>Tracheophyta</taxon>
        <taxon>Spermatophyta</taxon>
        <taxon>Magnoliopsida</taxon>
        <taxon>Liliopsida</taxon>
        <taxon>Poales</taxon>
        <taxon>Poaceae</taxon>
        <taxon>PACMAD clade</taxon>
        <taxon>Panicoideae</taxon>
        <taxon>Panicodae</taxon>
        <taxon>Paniceae</taxon>
        <taxon>Cenchrinae</taxon>
        <taxon>Setaria</taxon>
    </lineage>
</organism>
<keyword evidence="3" id="KW-1185">Reference proteome</keyword>
<dbReference type="EnsemblPlants" id="KQL24001">
    <property type="protein sequence ID" value="KQL24001"/>
    <property type="gene ID" value="SETIT_033545mg"/>
</dbReference>
<keyword evidence="1" id="KW-1133">Transmembrane helix</keyword>
<dbReference type="InParanoid" id="K4A3U2"/>
<evidence type="ECO:0000313" key="3">
    <source>
        <dbReference type="Proteomes" id="UP000004995"/>
    </source>
</evidence>
<dbReference type="Gramene" id="KQL24001">
    <property type="protein sequence ID" value="KQL24001"/>
    <property type="gene ID" value="SETIT_033545mg"/>
</dbReference>
<dbReference type="AlphaFoldDB" id="K4A3U2"/>
<evidence type="ECO:0000313" key="2">
    <source>
        <dbReference type="EnsemblPlants" id="KQL24001"/>
    </source>
</evidence>
<reference evidence="3" key="1">
    <citation type="journal article" date="2012" name="Nat. Biotechnol.">
        <title>Reference genome sequence of the model plant Setaria.</title>
        <authorList>
            <person name="Bennetzen J.L."/>
            <person name="Schmutz J."/>
            <person name="Wang H."/>
            <person name="Percifield R."/>
            <person name="Hawkins J."/>
            <person name="Pontaroli A.C."/>
            <person name="Estep M."/>
            <person name="Feng L."/>
            <person name="Vaughn J.N."/>
            <person name="Grimwood J."/>
            <person name="Jenkins J."/>
            <person name="Barry K."/>
            <person name="Lindquist E."/>
            <person name="Hellsten U."/>
            <person name="Deshpande S."/>
            <person name="Wang X."/>
            <person name="Wu X."/>
            <person name="Mitros T."/>
            <person name="Triplett J."/>
            <person name="Yang X."/>
            <person name="Ye C.Y."/>
            <person name="Mauro-Herrera M."/>
            <person name="Wang L."/>
            <person name="Li P."/>
            <person name="Sharma M."/>
            <person name="Sharma R."/>
            <person name="Ronald P.C."/>
            <person name="Panaud O."/>
            <person name="Kellogg E.A."/>
            <person name="Brutnell T.P."/>
            <person name="Doust A.N."/>
            <person name="Tuskan G.A."/>
            <person name="Rokhsar D."/>
            <person name="Devos K.M."/>
        </authorList>
    </citation>
    <scope>NUCLEOTIDE SEQUENCE [LARGE SCALE GENOMIC DNA]</scope>
    <source>
        <strain evidence="3">cv. Yugu1</strain>
    </source>
</reference>
<proteinExistence type="predicted"/>
<dbReference type="Proteomes" id="UP000004995">
    <property type="component" value="Unassembled WGS sequence"/>
</dbReference>
<sequence length="61" mass="7218">MEQGYSVAHDVYYTISFCVNLFCQNERVMTVQFMYYISCFSAHVLFFSWSKTLLAHSNLFV</sequence>
<feature type="transmembrane region" description="Helical" evidence="1">
    <location>
        <begin position="33"/>
        <end position="50"/>
    </location>
</feature>
<reference evidence="2" key="2">
    <citation type="submission" date="2018-08" db="UniProtKB">
        <authorList>
            <consortium name="EnsemblPlants"/>
        </authorList>
    </citation>
    <scope>IDENTIFICATION</scope>
    <source>
        <strain evidence="2">Yugu1</strain>
    </source>
</reference>
<dbReference type="EMBL" id="AGNK02001000">
    <property type="status" value="NOT_ANNOTATED_CDS"/>
    <property type="molecule type" value="Genomic_DNA"/>
</dbReference>
<keyword evidence="1" id="KW-0812">Transmembrane</keyword>
<accession>K4A3U2</accession>